<evidence type="ECO:0000259" key="5">
    <source>
        <dbReference type="PROSITE" id="PS51202"/>
    </source>
</evidence>
<comment type="caution">
    <text evidence="6">The sequence shown here is derived from an EMBL/GenBank/DDBJ whole genome shotgun (WGS) entry which is preliminary data.</text>
</comment>
<evidence type="ECO:0000256" key="3">
    <source>
        <dbReference type="ARBA" id="ARBA00023163"/>
    </source>
</evidence>
<feature type="domain" description="HTH gntR-type" evidence="4">
    <location>
        <begin position="9"/>
        <end position="77"/>
    </location>
</feature>
<dbReference type="GO" id="GO:0006813">
    <property type="term" value="P:potassium ion transport"/>
    <property type="evidence" value="ECO:0007669"/>
    <property type="project" value="InterPro"/>
</dbReference>
<dbReference type="CDD" id="cd07377">
    <property type="entry name" value="WHTH_GntR"/>
    <property type="match status" value="1"/>
</dbReference>
<dbReference type="Pfam" id="PF02080">
    <property type="entry name" value="TrkA_C"/>
    <property type="match status" value="1"/>
</dbReference>
<dbReference type="AlphaFoldDB" id="A0A429ZUS3"/>
<dbReference type="InterPro" id="IPR050679">
    <property type="entry name" value="Bact_HTH_transcr_reg"/>
</dbReference>
<dbReference type="GeneID" id="98567098"/>
<dbReference type="PANTHER" id="PTHR44846:SF1">
    <property type="entry name" value="MANNOSYL-D-GLYCERATE TRANSPORT_METABOLISM SYSTEM REPRESSOR MNGR-RELATED"/>
    <property type="match status" value="1"/>
</dbReference>
<name>A0A429ZUS3_9ENTE</name>
<keyword evidence="7" id="KW-1185">Reference proteome</keyword>
<protein>
    <submittedName>
        <fullName evidence="6">GntR family transcriptional regulator</fullName>
    </submittedName>
</protein>
<feature type="domain" description="RCK C-terminal" evidence="5">
    <location>
        <begin position="123"/>
        <end position="208"/>
    </location>
</feature>
<keyword evidence="1" id="KW-0805">Transcription regulation</keyword>
<dbReference type="InterPro" id="IPR006037">
    <property type="entry name" value="RCK_C"/>
</dbReference>
<accession>A0A429ZUS3</accession>
<dbReference type="GO" id="GO:0008324">
    <property type="term" value="F:monoatomic cation transmembrane transporter activity"/>
    <property type="evidence" value="ECO:0007669"/>
    <property type="project" value="InterPro"/>
</dbReference>
<sequence length="210" mass="23771">MINKPKTRLPRYQQVAVDVANRIAQNEFKVGDKLHARSKLASYYKVSPETARKAVSILVDLDIVTVKHGSGFSVASASLAKEFTEQYQDVQSIQDLKTMMEQSMIRQQEELSFFSGVLDNLLVQTNNFYTANPMNPFQIKVSDKCEYLNETIGEINLWQKTYATLIAIDHQGELVVSPGPYAQIQEGDLLYFVGTAASIQRVENYFYPND</sequence>
<dbReference type="InterPro" id="IPR036388">
    <property type="entry name" value="WH-like_DNA-bd_sf"/>
</dbReference>
<dbReference type="EMBL" id="NGJU01000002">
    <property type="protein sequence ID" value="RST97435.1"/>
    <property type="molecule type" value="Genomic_DNA"/>
</dbReference>
<evidence type="ECO:0000259" key="4">
    <source>
        <dbReference type="PROSITE" id="PS50949"/>
    </source>
</evidence>
<dbReference type="Gene3D" id="1.10.10.10">
    <property type="entry name" value="Winged helix-like DNA-binding domain superfamily/Winged helix DNA-binding domain"/>
    <property type="match status" value="1"/>
</dbReference>
<keyword evidence="3" id="KW-0804">Transcription</keyword>
<dbReference type="InterPro" id="IPR036721">
    <property type="entry name" value="RCK_C_sf"/>
</dbReference>
<dbReference type="PANTHER" id="PTHR44846">
    <property type="entry name" value="MANNOSYL-D-GLYCERATE TRANSPORT/METABOLISM SYSTEM REPRESSOR MNGR-RELATED"/>
    <property type="match status" value="1"/>
</dbReference>
<dbReference type="PROSITE" id="PS50949">
    <property type="entry name" value="HTH_GNTR"/>
    <property type="match status" value="1"/>
</dbReference>
<dbReference type="OrthoDB" id="226679at2"/>
<dbReference type="SUPFAM" id="SSF46785">
    <property type="entry name" value="Winged helix' DNA-binding domain"/>
    <property type="match status" value="1"/>
</dbReference>
<dbReference type="InterPro" id="IPR036390">
    <property type="entry name" value="WH_DNA-bd_sf"/>
</dbReference>
<dbReference type="InterPro" id="IPR000524">
    <property type="entry name" value="Tscrpt_reg_HTH_GntR"/>
</dbReference>
<dbReference type="PROSITE" id="PS51202">
    <property type="entry name" value="RCK_C"/>
    <property type="match status" value="1"/>
</dbReference>
<evidence type="ECO:0000313" key="6">
    <source>
        <dbReference type="EMBL" id="RST97435.1"/>
    </source>
</evidence>
<dbReference type="SMART" id="SM00345">
    <property type="entry name" value="HTH_GNTR"/>
    <property type="match status" value="1"/>
</dbReference>
<keyword evidence="2" id="KW-0238">DNA-binding</keyword>
<dbReference type="GO" id="GO:0045892">
    <property type="term" value="P:negative regulation of DNA-templated transcription"/>
    <property type="evidence" value="ECO:0007669"/>
    <property type="project" value="TreeGrafter"/>
</dbReference>
<dbReference type="SUPFAM" id="SSF116726">
    <property type="entry name" value="TrkA C-terminal domain-like"/>
    <property type="match status" value="1"/>
</dbReference>
<dbReference type="Proteomes" id="UP000287239">
    <property type="component" value="Unassembled WGS sequence"/>
</dbReference>
<dbReference type="GO" id="GO:0003700">
    <property type="term" value="F:DNA-binding transcription factor activity"/>
    <property type="evidence" value="ECO:0007669"/>
    <property type="project" value="InterPro"/>
</dbReference>
<proteinExistence type="predicted"/>
<dbReference type="GO" id="GO:0003677">
    <property type="term" value="F:DNA binding"/>
    <property type="evidence" value="ECO:0007669"/>
    <property type="project" value="UniProtKB-KW"/>
</dbReference>
<evidence type="ECO:0000313" key="7">
    <source>
        <dbReference type="Proteomes" id="UP000287239"/>
    </source>
</evidence>
<gene>
    <name evidence="6" type="ORF">CBF35_01855</name>
</gene>
<reference evidence="6 7" key="1">
    <citation type="submission" date="2017-05" db="EMBL/GenBank/DDBJ databases">
        <title>Vagococcus spp. assemblies.</title>
        <authorList>
            <person name="Gulvik C.A."/>
        </authorList>
    </citation>
    <scope>NUCLEOTIDE SEQUENCE [LARGE SCALE GENOMIC DNA]</scope>
    <source>
        <strain evidence="6 7">NCFB 2777</strain>
    </source>
</reference>
<evidence type="ECO:0000256" key="1">
    <source>
        <dbReference type="ARBA" id="ARBA00023015"/>
    </source>
</evidence>
<evidence type="ECO:0000256" key="2">
    <source>
        <dbReference type="ARBA" id="ARBA00023125"/>
    </source>
</evidence>
<dbReference type="Pfam" id="PF00392">
    <property type="entry name" value="GntR"/>
    <property type="match status" value="1"/>
</dbReference>
<dbReference type="RefSeq" id="WP_126778182.1">
    <property type="nucleotide sequence ID" value="NZ_CAUQJP010000048.1"/>
</dbReference>
<dbReference type="Gene3D" id="3.30.70.1450">
    <property type="entry name" value="Regulator of K+ conductance, C-terminal domain"/>
    <property type="match status" value="1"/>
</dbReference>
<organism evidence="6 7">
    <name type="scientific">Vagococcus salmoninarum</name>
    <dbReference type="NCBI Taxonomy" id="2739"/>
    <lineage>
        <taxon>Bacteria</taxon>
        <taxon>Bacillati</taxon>
        <taxon>Bacillota</taxon>
        <taxon>Bacilli</taxon>
        <taxon>Lactobacillales</taxon>
        <taxon>Enterococcaceae</taxon>
        <taxon>Vagococcus</taxon>
    </lineage>
</organism>